<evidence type="ECO:0000313" key="5">
    <source>
        <dbReference type="Proteomes" id="UP000823914"/>
    </source>
</evidence>
<dbReference type="Pfam" id="PF00009">
    <property type="entry name" value="GTP_EFTU"/>
    <property type="match status" value="1"/>
</dbReference>
<dbReference type="SUPFAM" id="SSF52540">
    <property type="entry name" value="P-loop containing nucleoside triphosphate hydrolases"/>
    <property type="match status" value="1"/>
</dbReference>
<comment type="caution">
    <text evidence="4">The sequence shown here is derived from an EMBL/GenBank/DDBJ whole genome shotgun (WGS) entry which is preliminary data.</text>
</comment>
<reference evidence="4" key="1">
    <citation type="journal article" date="2021" name="PeerJ">
        <title>Extensive microbial diversity within the chicken gut microbiome revealed by metagenomics and culture.</title>
        <authorList>
            <person name="Gilroy R."/>
            <person name="Ravi A."/>
            <person name="Getino M."/>
            <person name="Pursley I."/>
            <person name="Horton D.L."/>
            <person name="Alikhan N.F."/>
            <person name="Baker D."/>
            <person name="Gharbi K."/>
            <person name="Hall N."/>
            <person name="Watson M."/>
            <person name="Adriaenssens E.M."/>
            <person name="Foster-Nyarko E."/>
            <person name="Jarju S."/>
            <person name="Secka A."/>
            <person name="Antonio M."/>
            <person name="Oren A."/>
            <person name="Chaudhuri R.R."/>
            <person name="La Ragione R."/>
            <person name="Hildebrand F."/>
            <person name="Pallen M.J."/>
        </authorList>
    </citation>
    <scope>NUCLEOTIDE SEQUENCE</scope>
    <source>
        <strain evidence="4">Gambia15-2214</strain>
    </source>
</reference>
<keyword evidence="2" id="KW-0342">GTP-binding</keyword>
<sequence length="317" mass="34041">MDYSTTQLRNISIAGHGQTGKTTLFEHLLFVGGAIPKAESVASGKTVSDNTPEEIQRKISIHASLANVAWKDRLINIWDTPGSSDFNGEVTSAFRASGLAVMLVDARSGAQIETIKLWRDLDRRNKPRLVFLNHCEEDRSDVEASIQDIRKKFSAEVCAVTIPMGVGADFKGVIDVLHNKVYLVPAEGKTEEAIDIPAEYKDAYEEALGVLAGAAAEGDDDLLVKFIDEGELTPEEIIAGLKIAVANNRIVPAFAGNPEKNSGLVSLLDFIAEIAPDPTAAIETALSATGEKVSVKYDPQAPFTALCVKTANDQFSG</sequence>
<protein>
    <submittedName>
        <fullName evidence="4">GTP-binding protein</fullName>
    </submittedName>
</protein>
<name>A0A9E2L2N2_9SPIR</name>
<dbReference type="InterPro" id="IPR027417">
    <property type="entry name" value="P-loop_NTPase"/>
</dbReference>
<feature type="non-terminal residue" evidence="4">
    <location>
        <position position="317"/>
    </location>
</feature>
<evidence type="ECO:0000259" key="3">
    <source>
        <dbReference type="PROSITE" id="PS51722"/>
    </source>
</evidence>
<organism evidence="4 5">
    <name type="scientific">Candidatus Treponema excrementipullorum</name>
    <dbReference type="NCBI Taxonomy" id="2838768"/>
    <lineage>
        <taxon>Bacteria</taxon>
        <taxon>Pseudomonadati</taxon>
        <taxon>Spirochaetota</taxon>
        <taxon>Spirochaetia</taxon>
        <taxon>Spirochaetales</taxon>
        <taxon>Treponemataceae</taxon>
        <taxon>Treponema</taxon>
    </lineage>
</organism>
<dbReference type="Gene3D" id="3.40.50.300">
    <property type="entry name" value="P-loop containing nucleotide triphosphate hydrolases"/>
    <property type="match status" value="1"/>
</dbReference>
<evidence type="ECO:0000313" key="4">
    <source>
        <dbReference type="EMBL" id="MBU3850568.1"/>
    </source>
</evidence>
<dbReference type="GO" id="GO:0003924">
    <property type="term" value="F:GTPase activity"/>
    <property type="evidence" value="ECO:0007669"/>
    <property type="project" value="InterPro"/>
</dbReference>
<proteinExistence type="predicted"/>
<dbReference type="PROSITE" id="PS51722">
    <property type="entry name" value="G_TR_2"/>
    <property type="match status" value="1"/>
</dbReference>
<dbReference type="GO" id="GO:0005525">
    <property type="term" value="F:GTP binding"/>
    <property type="evidence" value="ECO:0007669"/>
    <property type="project" value="UniProtKB-KW"/>
</dbReference>
<dbReference type="GO" id="GO:0032790">
    <property type="term" value="P:ribosome disassembly"/>
    <property type="evidence" value="ECO:0007669"/>
    <property type="project" value="TreeGrafter"/>
</dbReference>
<dbReference type="NCBIfam" id="TIGR00231">
    <property type="entry name" value="small_GTP"/>
    <property type="match status" value="1"/>
</dbReference>
<dbReference type="InterPro" id="IPR000795">
    <property type="entry name" value="T_Tr_GTP-bd_dom"/>
</dbReference>
<feature type="domain" description="Tr-type G" evidence="3">
    <location>
        <begin position="6"/>
        <end position="279"/>
    </location>
</feature>
<evidence type="ECO:0000256" key="1">
    <source>
        <dbReference type="ARBA" id="ARBA00022741"/>
    </source>
</evidence>
<dbReference type="PANTHER" id="PTHR43261">
    <property type="entry name" value="TRANSLATION ELONGATION FACTOR G-RELATED"/>
    <property type="match status" value="1"/>
</dbReference>
<dbReference type="InterPro" id="IPR005225">
    <property type="entry name" value="Small_GTP-bd"/>
</dbReference>
<evidence type="ECO:0000256" key="2">
    <source>
        <dbReference type="ARBA" id="ARBA00023134"/>
    </source>
</evidence>
<gene>
    <name evidence="4" type="ORF">IAA16_08385</name>
</gene>
<dbReference type="AlphaFoldDB" id="A0A9E2L2N2"/>
<dbReference type="Proteomes" id="UP000823914">
    <property type="component" value="Unassembled WGS sequence"/>
</dbReference>
<keyword evidence="1" id="KW-0547">Nucleotide-binding</keyword>
<dbReference type="EMBL" id="JAHLFV010000193">
    <property type="protein sequence ID" value="MBU3850568.1"/>
    <property type="molecule type" value="Genomic_DNA"/>
</dbReference>
<accession>A0A9E2L2N2</accession>
<dbReference type="PANTHER" id="PTHR43261:SF6">
    <property type="entry name" value="ELONGATION FACTOR G-LIKE PROTEIN"/>
    <property type="match status" value="1"/>
</dbReference>
<reference evidence="4" key="2">
    <citation type="submission" date="2021-04" db="EMBL/GenBank/DDBJ databases">
        <authorList>
            <person name="Gilroy R."/>
        </authorList>
    </citation>
    <scope>NUCLEOTIDE SEQUENCE</scope>
    <source>
        <strain evidence="4">Gambia15-2214</strain>
    </source>
</reference>
<dbReference type="CDD" id="cd04170">
    <property type="entry name" value="EF-G_bact"/>
    <property type="match status" value="1"/>
</dbReference>